<dbReference type="InterPro" id="IPR001279">
    <property type="entry name" value="Metallo-B-lactamas"/>
</dbReference>
<keyword evidence="4" id="KW-0862">Zinc</keyword>
<evidence type="ECO:0000256" key="2">
    <source>
        <dbReference type="ARBA" id="ARBA00022723"/>
    </source>
</evidence>
<protein>
    <recommendedName>
        <fullName evidence="5">Metallo-beta-lactamase domain-containing protein</fullName>
    </recommendedName>
</protein>
<comment type="similarity">
    <text evidence="1">Belongs to the metallo-beta-lactamase superfamily.</text>
</comment>
<dbReference type="PANTHER" id="PTHR42978">
    <property type="entry name" value="QUORUM-QUENCHING LACTONASE YTNP-RELATED-RELATED"/>
    <property type="match status" value="1"/>
</dbReference>
<dbReference type="GO" id="GO:0046872">
    <property type="term" value="F:metal ion binding"/>
    <property type="evidence" value="ECO:0007669"/>
    <property type="project" value="UniProtKB-KW"/>
</dbReference>
<sequence>MAESINDPPWDAIPQTSPRALGRLMPRITGRDAEPVLRVRTFNMSSATTLLEFPWSDSTISVKLINSVNFGPAILKRFMAPPAPGLEQFRTSPSLSFLLEHPSGRKLVWDLGIRKDFENYSPSIAEYLPTTHYKIEVQDNVADILVKGGVDLAGIEAVVWSHWHWDHIGDPSTFPSSTDLIVGPGFKAAMLPGAPASPRSPIKEADYTGRNLREITFDDASTVKIGRFKAYDYFGDGSFYLLDSPGHAVGHLCGLARTTVEPLSFIVLGGDVCHYAGIFRPSKLLPIPSEIKPHPFRRQMDSAFCPGHSWEQLQKHRGRSATDSLFDMTFGIDIPLANKTKEKLQDLDSDERVFIIIAHDAQVRDGVPHFPESLNDWKEKGFGTSLKWAFLRDLESYWAGKGLV</sequence>
<accession>A0A9P4MFY2</accession>
<keyword evidence="7" id="KW-1185">Reference proteome</keyword>
<evidence type="ECO:0000313" key="6">
    <source>
        <dbReference type="EMBL" id="KAF2151572.1"/>
    </source>
</evidence>
<evidence type="ECO:0000256" key="1">
    <source>
        <dbReference type="ARBA" id="ARBA00007749"/>
    </source>
</evidence>
<proteinExistence type="inferred from homology"/>
<dbReference type="SMART" id="SM00849">
    <property type="entry name" value="Lactamase_B"/>
    <property type="match status" value="1"/>
</dbReference>
<keyword evidence="3" id="KW-0378">Hydrolase</keyword>
<dbReference type="Pfam" id="PF00753">
    <property type="entry name" value="Lactamase_B"/>
    <property type="match status" value="1"/>
</dbReference>
<dbReference type="SUPFAM" id="SSF56281">
    <property type="entry name" value="Metallo-hydrolase/oxidoreductase"/>
    <property type="match status" value="1"/>
</dbReference>
<gene>
    <name evidence="6" type="ORF">K461DRAFT_313448</name>
</gene>
<evidence type="ECO:0000256" key="3">
    <source>
        <dbReference type="ARBA" id="ARBA00022801"/>
    </source>
</evidence>
<evidence type="ECO:0000259" key="5">
    <source>
        <dbReference type="SMART" id="SM00849"/>
    </source>
</evidence>
<dbReference type="InterPro" id="IPR051013">
    <property type="entry name" value="MBL_superfamily_lactonases"/>
</dbReference>
<dbReference type="AlphaFoldDB" id="A0A9P4MFY2"/>
<dbReference type="EMBL" id="ML996087">
    <property type="protein sequence ID" value="KAF2151572.1"/>
    <property type="molecule type" value="Genomic_DNA"/>
</dbReference>
<dbReference type="CDD" id="cd07730">
    <property type="entry name" value="metallo-hydrolase-like_MBL-fold"/>
    <property type="match status" value="1"/>
</dbReference>
<name>A0A9P4MFY2_9PEZI</name>
<dbReference type="Proteomes" id="UP000799439">
    <property type="component" value="Unassembled WGS sequence"/>
</dbReference>
<dbReference type="PANTHER" id="PTHR42978:SF5">
    <property type="entry name" value="METALLO-BETA-LACTAMASE DOMAIN-CONTAINING PROTEIN"/>
    <property type="match status" value="1"/>
</dbReference>
<evidence type="ECO:0000256" key="4">
    <source>
        <dbReference type="ARBA" id="ARBA00022833"/>
    </source>
</evidence>
<dbReference type="InterPro" id="IPR036866">
    <property type="entry name" value="RibonucZ/Hydroxyglut_hydro"/>
</dbReference>
<feature type="domain" description="Metallo-beta-lactamase" evidence="5">
    <location>
        <begin position="93"/>
        <end position="308"/>
    </location>
</feature>
<dbReference type="GO" id="GO:0016787">
    <property type="term" value="F:hydrolase activity"/>
    <property type="evidence" value="ECO:0007669"/>
    <property type="project" value="UniProtKB-KW"/>
</dbReference>
<keyword evidence="2" id="KW-0479">Metal-binding</keyword>
<organism evidence="6 7">
    <name type="scientific">Myriangium duriaei CBS 260.36</name>
    <dbReference type="NCBI Taxonomy" id="1168546"/>
    <lineage>
        <taxon>Eukaryota</taxon>
        <taxon>Fungi</taxon>
        <taxon>Dikarya</taxon>
        <taxon>Ascomycota</taxon>
        <taxon>Pezizomycotina</taxon>
        <taxon>Dothideomycetes</taxon>
        <taxon>Dothideomycetidae</taxon>
        <taxon>Myriangiales</taxon>
        <taxon>Myriangiaceae</taxon>
        <taxon>Myriangium</taxon>
    </lineage>
</organism>
<evidence type="ECO:0000313" key="7">
    <source>
        <dbReference type="Proteomes" id="UP000799439"/>
    </source>
</evidence>
<dbReference type="Gene3D" id="3.60.15.10">
    <property type="entry name" value="Ribonuclease Z/Hydroxyacylglutathione hydrolase-like"/>
    <property type="match status" value="1"/>
</dbReference>
<dbReference type="OrthoDB" id="10250730at2759"/>
<comment type="caution">
    <text evidence="6">The sequence shown here is derived from an EMBL/GenBank/DDBJ whole genome shotgun (WGS) entry which is preliminary data.</text>
</comment>
<reference evidence="6" key="1">
    <citation type="journal article" date="2020" name="Stud. Mycol.">
        <title>101 Dothideomycetes genomes: a test case for predicting lifestyles and emergence of pathogens.</title>
        <authorList>
            <person name="Haridas S."/>
            <person name="Albert R."/>
            <person name="Binder M."/>
            <person name="Bloem J."/>
            <person name="Labutti K."/>
            <person name="Salamov A."/>
            <person name="Andreopoulos B."/>
            <person name="Baker S."/>
            <person name="Barry K."/>
            <person name="Bills G."/>
            <person name="Bluhm B."/>
            <person name="Cannon C."/>
            <person name="Castanera R."/>
            <person name="Culley D."/>
            <person name="Daum C."/>
            <person name="Ezra D."/>
            <person name="Gonzalez J."/>
            <person name="Henrissat B."/>
            <person name="Kuo A."/>
            <person name="Liang C."/>
            <person name="Lipzen A."/>
            <person name="Lutzoni F."/>
            <person name="Magnuson J."/>
            <person name="Mondo S."/>
            <person name="Nolan M."/>
            <person name="Ohm R."/>
            <person name="Pangilinan J."/>
            <person name="Park H.-J."/>
            <person name="Ramirez L."/>
            <person name="Alfaro M."/>
            <person name="Sun H."/>
            <person name="Tritt A."/>
            <person name="Yoshinaga Y."/>
            <person name="Zwiers L.-H."/>
            <person name="Turgeon B."/>
            <person name="Goodwin S."/>
            <person name="Spatafora J."/>
            <person name="Crous P."/>
            <person name="Grigoriev I."/>
        </authorList>
    </citation>
    <scope>NUCLEOTIDE SEQUENCE</scope>
    <source>
        <strain evidence="6">CBS 260.36</strain>
    </source>
</reference>